<keyword evidence="1" id="KW-0997">Cell inner membrane</keyword>
<dbReference type="GO" id="GO:0015628">
    <property type="term" value="P:protein secretion by the type II secretion system"/>
    <property type="evidence" value="ECO:0007669"/>
    <property type="project" value="UniProtKB-UniRule"/>
</dbReference>
<keyword evidence="1" id="KW-0472">Membrane</keyword>
<dbReference type="Pfam" id="PF07963">
    <property type="entry name" value="N_methyl"/>
    <property type="match status" value="1"/>
</dbReference>
<comment type="function">
    <text evidence="1">Component of the type II secretion system required for the energy-dependent secretion of extracellular factors such as proteases and toxins from the periplasm.</text>
</comment>
<dbReference type="GO" id="GO:0015627">
    <property type="term" value="C:type II protein secretion system complex"/>
    <property type="evidence" value="ECO:0007669"/>
    <property type="project" value="UniProtKB-UniRule"/>
</dbReference>
<proteinExistence type="inferred from homology"/>
<comment type="subunit">
    <text evidence="1">Type II secretion is composed of four main components: the outer membrane complex, the inner membrane complex, the cytoplasmic secretion ATPase and the periplasm-spanning pseudopilus.</text>
</comment>
<reference evidence="3 4" key="1">
    <citation type="submission" date="2016-11" db="EMBL/GenBank/DDBJ databases">
        <title>Sphingorhabdus sp. LPB0140, isolated from marine environment.</title>
        <authorList>
            <person name="Kim E."/>
            <person name="Yi H."/>
        </authorList>
    </citation>
    <scope>NUCLEOTIDE SEQUENCE [LARGE SCALE GENOMIC DNA]</scope>
    <source>
        <strain evidence="3 4">LPB0140</strain>
    </source>
</reference>
<keyword evidence="1" id="KW-1003">Cell membrane</keyword>
<evidence type="ECO:0000259" key="2">
    <source>
        <dbReference type="Pfam" id="PF02501"/>
    </source>
</evidence>
<dbReference type="Pfam" id="PF02501">
    <property type="entry name" value="T2SSI"/>
    <property type="match status" value="1"/>
</dbReference>
<sequence length="117" mass="12933">MTNGFTMLEIMVALAIFSLAAMALIRLQGFTMREGGAAIAHQILWLEARNKAANIISDPNPIAFGDLEGVSQNAGRKFQWVQKVRRSDDEHLARVDIIITDEQGKQAIIKFGRPVTP</sequence>
<comment type="similarity">
    <text evidence="1">Belongs to the GSP I family.</text>
</comment>
<organism evidence="3 4">
    <name type="scientific">Sphingorhabdus lutea</name>
    <dbReference type="NCBI Taxonomy" id="1913578"/>
    <lineage>
        <taxon>Bacteria</taxon>
        <taxon>Pseudomonadati</taxon>
        <taxon>Pseudomonadota</taxon>
        <taxon>Alphaproteobacteria</taxon>
        <taxon>Sphingomonadales</taxon>
        <taxon>Sphingomonadaceae</taxon>
        <taxon>Sphingorhabdus</taxon>
    </lineage>
</organism>
<keyword evidence="4" id="KW-1185">Reference proteome</keyword>
<dbReference type="InterPro" id="IPR010052">
    <property type="entry name" value="T2SS_protein-GspI"/>
</dbReference>
<dbReference type="Proteomes" id="UP000242561">
    <property type="component" value="Chromosome"/>
</dbReference>
<evidence type="ECO:0000313" key="4">
    <source>
        <dbReference type="Proteomes" id="UP000242561"/>
    </source>
</evidence>
<name>A0A1L3JEH0_9SPHN</name>
<dbReference type="Gene3D" id="3.30.1300.30">
    <property type="entry name" value="GSPII I/J protein-like"/>
    <property type="match status" value="1"/>
</dbReference>
<comment type="PTM">
    <text evidence="1">Cleaved by prepilin peptidase.</text>
</comment>
<dbReference type="AlphaFoldDB" id="A0A1L3JEH0"/>
<dbReference type="NCBIfam" id="TIGR02532">
    <property type="entry name" value="IV_pilin_GFxxxE"/>
    <property type="match status" value="1"/>
</dbReference>
<accession>A0A1L3JEH0</accession>
<keyword evidence="1" id="KW-0812">Transmembrane</keyword>
<dbReference type="GO" id="GO:0005886">
    <property type="term" value="C:plasma membrane"/>
    <property type="evidence" value="ECO:0007669"/>
    <property type="project" value="UniProtKB-SubCell"/>
</dbReference>
<dbReference type="SUPFAM" id="SSF54523">
    <property type="entry name" value="Pili subunits"/>
    <property type="match status" value="1"/>
</dbReference>
<keyword evidence="1" id="KW-0488">Methylation</keyword>
<comment type="subcellular location">
    <subcellularLocation>
        <location evidence="1">Cell inner membrane</location>
        <topology evidence="1">Single-pass membrane protein</topology>
    </subcellularLocation>
</comment>
<feature type="domain" description="Type II secretion system protein GspI C-terminal" evidence="2">
    <location>
        <begin position="48"/>
        <end position="109"/>
    </location>
</feature>
<dbReference type="NCBIfam" id="TIGR01707">
    <property type="entry name" value="gspI"/>
    <property type="match status" value="1"/>
</dbReference>
<dbReference type="RefSeq" id="WP_072560242.1">
    <property type="nucleotide sequence ID" value="NZ_CP018154.1"/>
</dbReference>
<dbReference type="InterPro" id="IPR045584">
    <property type="entry name" value="Pilin-like"/>
</dbReference>
<dbReference type="EMBL" id="CP018154">
    <property type="protein sequence ID" value="APG63525.1"/>
    <property type="molecule type" value="Genomic_DNA"/>
</dbReference>
<dbReference type="STRING" id="1913578.LPB140_03145"/>
<gene>
    <name evidence="3" type="ORF">LPB140_03145</name>
</gene>
<dbReference type="InterPro" id="IPR012902">
    <property type="entry name" value="N_methyl_site"/>
</dbReference>
<keyword evidence="1" id="KW-1133">Transmembrane helix</keyword>
<feature type="transmembrane region" description="Helical" evidence="1">
    <location>
        <begin position="6"/>
        <end position="25"/>
    </location>
</feature>
<protein>
    <recommendedName>
        <fullName evidence="1">Type II secretion system protein I</fullName>
        <shortName evidence="1">T2SS minor pseudopilin I</shortName>
    </recommendedName>
</protein>
<dbReference type="KEGG" id="sphl:LPB140_03145"/>
<evidence type="ECO:0000256" key="1">
    <source>
        <dbReference type="RuleBase" id="RU368030"/>
    </source>
</evidence>
<dbReference type="InterPro" id="IPR003413">
    <property type="entry name" value="T2SS_GspI_C"/>
</dbReference>
<evidence type="ECO:0000313" key="3">
    <source>
        <dbReference type="EMBL" id="APG63525.1"/>
    </source>
</evidence>